<reference evidence="7" key="1">
    <citation type="submission" date="2022-07" db="EMBL/GenBank/DDBJ databases">
        <title>Complete genome sequence of Salinispirillum sp. LH10-3-1 capable of multiple carbohydrate inversion isolated from a soda lake.</title>
        <authorList>
            <person name="Liu J."/>
            <person name="Zhai Y."/>
            <person name="Zhang H."/>
            <person name="Yang H."/>
            <person name="Qu J."/>
            <person name="Li J."/>
        </authorList>
    </citation>
    <scope>NUCLEOTIDE SEQUENCE</scope>
    <source>
        <strain evidence="7">LH 10-3-1</strain>
    </source>
</reference>
<evidence type="ECO:0000259" key="6">
    <source>
        <dbReference type="PROSITE" id="PS51194"/>
    </source>
</evidence>
<dbReference type="PROSITE" id="PS00690">
    <property type="entry name" value="DEAH_ATP_HELICASE"/>
    <property type="match status" value="1"/>
</dbReference>
<protein>
    <submittedName>
        <fullName evidence="7">ATP-dependent helicase HrpB</fullName>
    </submittedName>
</protein>
<dbReference type="InterPro" id="IPR002464">
    <property type="entry name" value="DNA/RNA_helicase_DEAH_CS"/>
</dbReference>
<dbReference type="SMART" id="SM00490">
    <property type="entry name" value="HELICc"/>
    <property type="match status" value="1"/>
</dbReference>
<dbReference type="GO" id="GO:0005524">
    <property type="term" value="F:ATP binding"/>
    <property type="evidence" value="ECO:0007669"/>
    <property type="project" value="UniProtKB-KW"/>
</dbReference>
<dbReference type="Gene3D" id="3.40.50.300">
    <property type="entry name" value="P-loop containing nucleotide triphosphate hydrolases"/>
    <property type="match status" value="2"/>
</dbReference>
<dbReference type="Pfam" id="PF00271">
    <property type="entry name" value="Helicase_C"/>
    <property type="match status" value="1"/>
</dbReference>
<feature type="domain" description="Helicase C-terminal" evidence="6">
    <location>
        <begin position="195"/>
        <end position="359"/>
    </location>
</feature>
<dbReference type="CDD" id="cd17917">
    <property type="entry name" value="DEXHc_RHA-like"/>
    <property type="match status" value="1"/>
</dbReference>
<dbReference type="InterPro" id="IPR001650">
    <property type="entry name" value="Helicase_C-like"/>
</dbReference>
<dbReference type="GO" id="GO:0016787">
    <property type="term" value="F:hydrolase activity"/>
    <property type="evidence" value="ECO:0007669"/>
    <property type="project" value="UniProtKB-KW"/>
</dbReference>
<dbReference type="Pfam" id="PF00270">
    <property type="entry name" value="DEAD"/>
    <property type="match status" value="1"/>
</dbReference>
<organism evidence="7">
    <name type="scientific">Salinispirillum sp. LH 10-3-1</name>
    <dbReference type="NCBI Taxonomy" id="2952525"/>
    <lineage>
        <taxon>Bacteria</taxon>
        <taxon>Pseudomonadati</taxon>
        <taxon>Pseudomonadota</taxon>
        <taxon>Gammaproteobacteria</taxon>
        <taxon>Oceanospirillales</taxon>
        <taxon>Saccharospirillaceae</taxon>
        <taxon>Salinispirillum</taxon>
    </lineage>
</organism>
<dbReference type="RefSeq" id="WP_304994606.1">
    <property type="nucleotide sequence ID" value="NZ_CP101717.1"/>
</dbReference>
<dbReference type="InterPro" id="IPR011545">
    <property type="entry name" value="DEAD/DEAH_box_helicase_dom"/>
</dbReference>
<dbReference type="PROSITE" id="PS51192">
    <property type="entry name" value="HELICASE_ATP_BIND_1"/>
    <property type="match status" value="1"/>
</dbReference>
<keyword evidence="4" id="KW-0067">ATP-binding</keyword>
<dbReference type="AlphaFoldDB" id="A0AB38YD70"/>
<dbReference type="CDD" id="cd18791">
    <property type="entry name" value="SF2_C_RHA"/>
    <property type="match status" value="1"/>
</dbReference>
<dbReference type="SUPFAM" id="SSF52540">
    <property type="entry name" value="P-loop containing nucleoside triphosphate hydrolases"/>
    <property type="match status" value="1"/>
</dbReference>
<proteinExistence type="predicted"/>
<dbReference type="SMART" id="SM00487">
    <property type="entry name" value="DEXDc"/>
    <property type="match status" value="1"/>
</dbReference>
<dbReference type="Gene3D" id="1.20.120.1080">
    <property type="match status" value="1"/>
</dbReference>
<keyword evidence="2" id="KW-0378">Hydrolase</keyword>
<dbReference type="PROSITE" id="PS51194">
    <property type="entry name" value="HELICASE_CTER"/>
    <property type="match status" value="1"/>
</dbReference>
<evidence type="ECO:0000256" key="3">
    <source>
        <dbReference type="ARBA" id="ARBA00022806"/>
    </source>
</evidence>
<dbReference type="GO" id="GO:0004386">
    <property type="term" value="F:helicase activity"/>
    <property type="evidence" value="ECO:0007669"/>
    <property type="project" value="UniProtKB-KW"/>
</dbReference>
<accession>A0AB38YD70</accession>
<dbReference type="GO" id="GO:0003676">
    <property type="term" value="F:nucleic acid binding"/>
    <property type="evidence" value="ECO:0007669"/>
    <property type="project" value="InterPro"/>
</dbReference>
<evidence type="ECO:0000313" key="7">
    <source>
        <dbReference type="EMBL" id="WLD57320.1"/>
    </source>
</evidence>
<evidence type="ECO:0000256" key="1">
    <source>
        <dbReference type="ARBA" id="ARBA00022741"/>
    </source>
</evidence>
<keyword evidence="3 7" id="KW-0347">Helicase</keyword>
<dbReference type="PANTHER" id="PTHR43519">
    <property type="entry name" value="ATP-DEPENDENT RNA HELICASE HRPB"/>
    <property type="match status" value="1"/>
</dbReference>
<dbReference type="InterPro" id="IPR013689">
    <property type="entry name" value="RNA_helicase_ATP-dep_HrpB_C"/>
</dbReference>
<evidence type="ECO:0000256" key="4">
    <source>
        <dbReference type="ARBA" id="ARBA00022840"/>
    </source>
</evidence>
<dbReference type="InterPro" id="IPR027417">
    <property type="entry name" value="P-loop_NTPase"/>
</dbReference>
<feature type="domain" description="Helicase ATP-binding" evidence="5">
    <location>
        <begin position="16"/>
        <end position="176"/>
    </location>
</feature>
<dbReference type="InterPro" id="IPR010225">
    <property type="entry name" value="HrpB"/>
</dbReference>
<dbReference type="EMBL" id="CP101717">
    <property type="protein sequence ID" value="WLD57320.1"/>
    <property type="molecule type" value="Genomic_DNA"/>
</dbReference>
<dbReference type="PANTHER" id="PTHR43519:SF1">
    <property type="entry name" value="ATP-DEPENDENT RNA HELICASE HRPB"/>
    <property type="match status" value="1"/>
</dbReference>
<gene>
    <name evidence="7" type="primary">hrpB</name>
    <name evidence="7" type="ORF">NFC81_11400</name>
</gene>
<name>A0AB38YD70_9GAMM</name>
<evidence type="ECO:0000259" key="5">
    <source>
        <dbReference type="PROSITE" id="PS51192"/>
    </source>
</evidence>
<sequence length="789" mass="88333">MTAALADLPLYAHRAAFAADSGNPLLVEAEPGAGKSTLIPLWALDACPVEQQVWLIQPRILATRAVARRLASLHPQPQTVGYQVPYERTVNEQTRLRVMTPGIFLQQLLHDPALSQVHTVILDEVHERSMQQDIAWAWLQELLVLRDDLRVILMTATPDPALRQQVTHRLHAVGRQFPVHTQWLPPNPNERLSSQVVRALHQAKPDTDATILVFLPGWHDIEACHKTITQQFPTRQVVRLHSVVSSAEQQQAIDPASGPRIILSTNIAETSLTVPDVTWVIDSGQARFQQFEQSTGVSRLVTRQISQASADQRRGRAGRVQSGHCIRLWSESLSLAPAERPDILHSDAIPLALLLAHWGTDAALLNWPDRPSAMALQLAQKRLHSWGHVDERGKITALGKQVSALGTHPRIAAWLQQYRRIIPADALTLALALHFTPETGDDPAAWRAQADQQAQHHPHWQQQAKRWLKVLSLTVDRQAPWQPEHIAAVMRDRIGVQKSSGLYRLESGISVQGSQTTMGSDWALFLSVQRRGEQHLGYAVPLSPSRQQQRAWSSPQHQLARTRHGWMQETQWLLGGRVVDTERHPVPDTELPNALLSVIALNPLTPESWDSKAKTLLARARLAASKAILALPPVDNESLHQRLADWLLPFLNADTQLDKLPWYEGLKFYLGQDGVHQLRRLLPDEVTLPSGRQAKVDYNGEQPMVAGKLQEFFGAKTMTLADGRLPLTLHLLSPAGRPLAITADLGSFWANSYPSVRKEMRGRYPRHPWPVHPDQHIATHKTKRALLPD</sequence>
<dbReference type="PIRSF" id="PIRSF005496">
    <property type="entry name" value="ATP_hel_hrpB"/>
    <property type="match status" value="1"/>
</dbReference>
<dbReference type="Pfam" id="PF08482">
    <property type="entry name" value="HrpB_C"/>
    <property type="match status" value="1"/>
</dbReference>
<evidence type="ECO:0000256" key="2">
    <source>
        <dbReference type="ARBA" id="ARBA00022801"/>
    </source>
</evidence>
<dbReference type="NCBIfam" id="TIGR01970">
    <property type="entry name" value="DEAH_box_HrpB"/>
    <property type="match status" value="1"/>
</dbReference>
<keyword evidence="1" id="KW-0547">Nucleotide-binding</keyword>
<dbReference type="InterPro" id="IPR014001">
    <property type="entry name" value="Helicase_ATP-bd"/>
</dbReference>